<organism evidence="17 18">
    <name type="scientific">Propionigenium maris DSM 9537</name>
    <dbReference type="NCBI Taxonomy" id="1123000"/>
    <lineage>
        <taxon>Bacteria</taxon>
        <taxon>Fusobacteriati</taxon>
        <taxon>Fusobacteriota</taxon>
        <taxon>Fusobacteriia</taxon>
        <taxon>Fusobacteriales</taxon>
        <taxon>Fusobacteriaceae</taxon>
        <taxon>Propionigenium</taxon>
    </lineage>
</organism>
<dbReference type="PANTHER" id="PTHR11076">
    <property type="entry name" value="DNA REPAIR POLYMERASE UMUC / TRANSFERASE FAMILY MEMBER"/>
    <property type="match status" value="1"/>
</dbReference>
<dbReference type="GO" id="GO:0003684">
    <property type="term" value="F:damaged DNA binding"/>
    <property type="evidence" value="ECO:0007669"/>
    <property type="project" value="InterPro"/>
</dbReference>
<evidence type="ECO:0000256" key="12">
    <source>
        <dbReference type="ARBA" id="ARBA00023125"/>
    </source>
</evidence>
<dbReference type="CDD" id="cd03586">
    <property type="entry name" value="PolY_Pol_IV_kappa"/>
    <property type="match status" value="1"/>
</dbReference>
<dbReference type="Gene3D" id="3.40.1170.60">
    <property type="match status" value="1"/>
</dbReference>
<dbReference type="Pfam" id="PF11799">
    <property type="entry name" value="IMS_C"/>
    <property type="match status" value="1"/>
</dbReference>
<evidence type="ECO:0000256" key="4">
    <source>
        <dbReference type="ARBA" id="ARBA00022490"/>
    </source>
</evidence>
<dbReference type="InterPro" id="IPR036775">
    <property type="entry name" value="DNA_pol_Y-fam_lit_finger_sf"/>
</dbReference>
<dbReference type="Pfam" id="PF21999">
    <property type="entry name" value="IMS_HHH_1"/>
    <property type="match status" value="1"/>
</dbReference>
<keyword evidence="7 15" id="KW-0235">DNA replication</keyword>
<evidence type="ECO:0000256" key="2">
    <source>
        <dbReference type="ARBA" id="ARBA00010945"/>
    </source>
</evidence>
<dbReference type="RefSeq" id="WP_281833420.1">
    <property type="nucleotide sequence ID" value="NZ_BSDY01000002.1"/>
</dbReference>
<evidence type="ECO:0000256" key="13">
    <source>
        <dbReference type="ARBA" id="ARBA00023204"/>
    </source>
</evidence>
<dbReference type="Proteomes" id="UP001144471">
    <property type="component" value="Unassembled WGS sequence"/>
</dbReference>
<comment type="subunit">
    <text evidence="15">Monomer.</text>
</comment>
<dbReference type="InterPro" id="IPR022880">
    <property type="entry name" value="DNApol_IV"/>
</dbReference>
<protein>
    <recommendedName>
        <fullName evidence="15">DNA polymerase IV</fullName>
        <shortName evidence="15">Pol IV</shortName>
        <ecNumber evidence="15">2.7.7.7</ecNumber>
    </recommendedName>
</protein>
<keyword evidence="4 15" id="KW-0963">Cytoplasm</keyword>
<keyword evidence="12 15" id="KW-0238">DNA-binding</keyword>
<evidence type="ECO:0000256" key="9">
    <source>
        <dbReference type="ARBA" id="ARBA00022763"/>
    </source>
</evidence>
<dbReference type="Gene3D" id="3.30.70.270">
    <property type="match status" value="1"/>
</dbReference>
<reference evidence="17" key="1">
    <citation type="submission" date="2022-12" db="EMBL/GenBank/DDBJ databases">
        <title>Reference genome sequencing for broad-spectrum identification of bacterial and archaeal isolates by mass spectrometry.</title>
        <authorList>
            <person name="Sekiguchi Y."/>
            <person name="Tourlousse D.M."/>
        </authorList>
    </citation>
    <scope>NUCLEOTIDE SEQUENCE</scope>
    <source>
        <strain evidence="17">10succ1</strain>
    </source>
</reference>
<dbReference type="AlphaFoldDB" id="A0A9W6LLW0"/>
<comment type="catalytic activity">
    <reaction evidence="14 15">
        <text>DNA(n) + a 2'-deoxyribonucleoside 5'-triphosphate = DNA(n+1) + diphosphate</text>
        <dbReference type="Rhea" id="RHEA:22508"/>
        <dbReference type="Rhea" id="RHEA-COMP:17339"/>
        <dbReference type="Rhea" id="RHEA-COMP:17340"/>
        <dbReference type="ChEBI" id="CHEBI:33019"/>
        <dbReference type="ChEBI" id="CHEBI:61560"/>
        <dbReference type="ChEBI" id="CHEBI:173112"/>
        <dbReference type="EC" id="2.7.7.7"/>
    </reaction>
</comment>
<keyword evidence="13 15" id="KW-0234">DNA repair</keyword>
<dbReference type="SUPFAM" id="SSF100879">
    <property type="entry name" value="Lesion bypass DNA polymerase (Y-family), little finger domain"/>
    <property type="match status" value="1"/>
</dbReference>
<evidence type="ECO:0000256" key="3">
    <source>
        <dbReference type="ARBA" id="ARBA00022457"/>
    </source>
</evidence>
<dbReference type="InterPro" id="IPR043502">
    <property type="entry name" value="DNA/RNA_pol_sf"/>
</dbReference>
<keyword evidence="3 15" id="KW-0515">Mutator protein</keyword>
<evidence type="ECO:0000256" key="7">
    <source>
        <dbReference type="ARBA" id="ARBA00022705"/>
    </source>
</evidence>
<feature type="domain" description="UmuC" evidence="16">
    <location>
        <begin position="7"/>
        <end position="184"/>
    </location>
</feature>
<dbReference type="GO" id="GO:0006261">
    <property type="term" value="P:DNA-templated DNA replication"/>
    <property type="evidence" value="ECO:0007669"/>
    <property type="project" value="UniProtKB-UniRule"/>
</dbReference>
<comment type="cofactor">
    <cofactor evidence="15">
        <name>Mg(2+)</name>
        <dbReference type="ChEBI" id="CHEBI:18420"/>
    </cofactor>
    <text evidence="15">Binds 2 magnesium ions per subunit.</text>
</comment>
<dbReference type="FunFam" id="3.30.1490.100:FF:000004">
    <property type="entry name" value="DNA polymerase IV"/>
    <property type="match status" value="1"/>
</dbReference>
<comment type="similarity">
    <text evidence="2 15">Belongs to the DNA polymerase type-Y family.</text>
</comment>
<keyword evidence="6 15" id="KW-0548">Nucleotidyltransferase</keyword>
<keyword evidence="9 15" id="KW-0227">DNA damage</keyword>
<evidence type="ECO:0000256" key="10">
    <source>
        <dbReference type="ARBA" id="ARBA00022842"/>
    </source>
</evidence>
<dbReference type="InterPro" id="IPR017961">
    <property type="entry name" value="DNA_pol_Y-fam_little_finger"/>
</dbReference>
<dbReference type="GO" id="GO:0006281">
    <property type="term" value="P:DNA repair"/>
    <property type="evidence" value="ECO:0007669"/>
    <property type="project" value="UniProtKB-UniRule"/>
</dbReference>
<dbReference type="NCBIfam" id="NF002677">
    <property type="entry name" value="PRK02406.1"/>
    <property type="match status" value="1"/>
</dbReference>
<dbReference type="PROSITE" id="PS50173">
    <property type="entry name" value="UMUC"/>
    <property type="match status" value="1"/>
</dbReference>
<dbReference type="GO" id="GO:0005829">
    <property type="term" value="C:cytosol"/>
    <property type="evidence" value="ECO:0007669"/>
    <property type="project" value="TreeGrafter"/>
</dbReference>
<dbReference type="EMBL" id="BSDY01000002">
    <property type="protein sequence ID" value="GLI55144.1"/>
    <property type="molecule type" value="Genomic_DNA"/>
</dbReference>
<proteinExistence type="inferred from homology"/>
<gene>
    <name evidence="15 17" type="primary">dinB</name>
    <name evidence="17" type="ORF">PM10SUCC1_06590</name>
</gene>
<dbReference type="Pfam" id="PF00817">
    <property type="entry name" value="IMS"/>
    <property type="match status" value="1"/>
</dbReference>
<feature type="binding site" evidence="15">
    <location>
        <position position="101"/>
    </location>
    <ligand>
        <name>Mg(2+)</name>
        <dbReference type="ChEBI" id="CHEBI:18420"/>
    </ligand>
</feature>
<evidence type="ECO:0000256" key="15">
    <source>
        <dbReference type="HAMAP-Rule" id="MF_01113"/>
    </source>
</evidence>
<dbReference type="GO" id="GO:0000287">
    <property type="term" value="F:magnesium ion binding"/>
    <property type="evidence" value="ECO:0007669"/>
    <property type="project" value="UniProtKB-UniRule"/>
</dbReference>
<evidence type="ECO:0000256" key="6">
    <source>
        <dbReference type="ARBA" id="ARBA00022695"/>
    </source>
</evidence>
<evidence type="ECO:0000256" key="5">
    <source>
        <dbReference type="ARBA" id="ARBA00022679"/>
    </source>
</evidence>
<dbReference type="EC" id="2.7.7.7" evidence="15"/>
<feature type="site" description="Substrate discrimination" evidence="15">
    <location>
        <position position="16"/>
    </location>
</feature>
<dbReference type="PANTHER" id="PTHR11076:SF33">
    <property type="entry name" value="DNA POLYMERASE KAPPA"/>
    <property type="match status" value="1"/>
</dbReference>
<dbReference type="GO" id="GO:0042276">
    <property type="term" value="P:error-prone translesion synthesis"/>
    <property type="evidence" value="ECO:0007669"/>
    <property type="project" value="TreeGrafter"/>
</dbReference>
<name>A0A9W6LLW0_9FUSO</name>
<dbReference type="InterPro" id="IPR050116">
    <property type="entry name" value="DNA_polymerase-Y"/>
</dbReference>
<dbReference type="Gene3D" id="3.30.1490.100">
    <property type="entry name" value="DNA polymerase, Y-family, little finger domain"/>
    <property type="match status" value="1"/>
</dbReference>
<evidence type="ECO:0000313" key="17">
    <source>
        <dbReference type="EMBL" id="GLI55144.1"/>
    </source>
</evidence>
<accession>A0A9W6LLW0</accession>
<keyword evidence="10 15" id="KW-0460">Magnesium</keyword>
<evidence type="ECO:0000256" key="1">
    <source>
        <dbReference type="ARBA" id="ARBA00004496"/>
    </source>
</evidence>
<evidence type="ECO:0000256" key="14">
    <source>
        <dbReference type="ARBA" id="ARBA00049244"/>
    </source>
</evidence>
<dbReference type="SUPFAM" id="SSF56672">
    <property type="entry name" value="DNA/RNA polymerases"/>
    <property type="match status" value="1"/>
</dbReference>
<sequence length="379" mass="44499">MSERRVIMHYDMDAFYASVEIRENPFLRGKPIVVGENIVTTASYEARKFGVKSAMPLPEARRLCPNLISLPVRKGVYGEVSAKIQELVRRITEKTEFIAFDEGYLDLTEVIEGYPSREYFARRFQRGIEKNTQLTCSVGIGYNKLTAKIASDINKPGGIYIFRSREEFVEYIREKDVRILPGVGRKMVEELRKKLQIERVGDVYRYSLTELIATLGRSRGELIYQYSRGYDYREVDYKRKTHSIGNENTFKYYLETREEIDKEMEALFEKTYDRLKNKGFLCKTVVVKVRYSDRKTITRSKTFETYTGDRIDLHEAMRGLIEEVEEIDERKSIRLLGVSFGNLSKHRERQLTFQEREKLSKKVNLELLREKINTIQKKG</sequence>
<dbReference type="InterPro" id="IPR001126">
    <property type="entry name" value="UmuC"/>
</dbReference>
<dbReference type="Gene3D" id="1.10.150.20">
    <property type="entry name" value="5' to 3' exonuclease, C-terminal subdomain"/>
    <property type="match status" value="1"/>
</dbReference>
<evidence type="ECO:0000313" key="18">
    <source>
        <dbReference type="Proteomes" id="UP001144471"/>
    </source>
</evidence>
<dbReference type="InterPro" id="IPR043128">
    <property type="entry name" value="Rev_trsase/Diguanyl_cyclase"/>
</dbReference>
<keyword evidence="5 15" id="KW-0808">Transferase</keyword>
<dbReference type="HAMAP" id="MF_01113">
    <property type="entry name" value="DNApol_IV"/>
    <property type="match status" value="1"/>
</dbReference>
<evidence type="ECO:0000259" key="16">
    <source>
        <dbReference type="PROSITE" id="PS50173"/>
    </source>
</evidence>
<feature type="binding site" evidence="15">
    <location>
        <position position="11"/>
    </location>
    <ligand>
        <name>Mg(2+)</name>
        <dbReference type="ChEBI" id="CHEBI:18420"/>
    </ligand>
</feature>
<feature type="active site" evidence="15">
    <location>
        <position position="102"/>
    </location>
</feature>
<dbReference type="InterPro" id="IPR053848">
    <property type="entry name" value="IMS_HHH_1"/>
</dbReference>
<keyword evidence="18" id="KW-1185">Reference proteome</keyword>
<evidence type="ECO:0000256" key="8">
    <source>
        <dbReference type="ARBA" id="ARBA00022723"/>
    </source>
</evidence>
<keyword evidence="8 15" id="KW-0479">Metal-binding</keyword>
<dbReference type="GO" id="GO:0003887">
    <property type="term" value="F:DNA-directed DNA polymerase activity"/>
    <property type="evidence" value="ECO:0007669"/>
    <property type="project" value="UniProtKB-UniRule"/>
</dbReference>
<comment type="function">
    <text evidence="15">Poorly processive, error-prone DNA polymerase involved in untargeted mutagenesis. Copies undamaged DNA at stalled replication forks, which arise in vivo from mismatched or misaligned primer ends. These misaligned primers can be extended by PolIV. Exhibits no 3'-5' exonuclease (proofreading) activity. May be involved in translesional synthesis, in conjunction with the beta clamp from PolIII.</text>
</comment>
<dbReference type="GO" id="GO:0009432">
    <property type="term" value="P:SOS response"/>
    <property type="evidence" value="ECO:0007669"/>
    <property type="project" value="TreeGrafter"/>
</dbReference>
<evidence type="ECO:0000256" key="11">
    <source>
        <dbReference type="ARBA" id="ARBA00022932"/>
    </source>
</evidence>
<comment type="caution">
    <text evidence="17">The sequence shown here is derived from an EMBL/GenBank/DDBJ whole genome shotgun (WGS) entry which is preliminary data.</text>
</comment>
<comment type="subcellular location">
    <subcellularLocation>
        <location evidence="1 15">Cytoplasm</location>
    </subcellularLocation>
</comment>
<keyword evidence="11 15" id="KW-0239">DNA-directed DNA polymerase</keyword>